<dbReference type="GO" id="GO:0004674">
    <property type="term" value="F:protein serine/threonine kinase activity"/>
    <property type="evidence" value="ECO:0007669"/>
    <property type="project" value="TreeGrafter"/>
</dbReference>
<dbReference type="SMART" id="SM00220">
    <property type="entry name" value="S_TKc"/>
    <property type="match status" value="1"/>
</dbReference>
<accession>A0A061SGC3</accession>
<dbReference type="PROSITE" id="PS50011">
    <property type="entry name" value="PROTEIN_KINASE_DOM"/>
    <property type="match status" value="1"/>
</dbReference>
<dbReference type="AlphaFoldDB" id="A0A061SGC3"/>
<dbReference type="EMBL" id="GBEZ01003363">
    <property type="protein sequence ID" value="JAC81771.1"/>
    <property type="molecule type" value="Transcribed_RNA"/>
</dbReference>
<keyword evidence="2" id="KW-0067">ATP-binding</keyword>
<dbReference type="GO" id="GO:0035556">
    <property type="term" value="P:intracellular signal transduction"/>
    <property type="evidence" value="ECO:0007669"/>
    <property type="project" value="TreeGrafter"/>
</dbReference>
<dbReference type="PANTHER" id="PTHR24346:SF92">
    <property type="entry name" value="SNF1-RELATED PROTEIN KINASE 2.6"/>
    <property type="match status" value="1"/>
</dbReference>
<dbReference type="Gene3D" id="1.10.510.10">
    <property type="entry name" value="Transferase(Phosphotransferase) domain 1"/>
    <property type="match status" value="1"/>
</dbReference>
<dbReference type="GO" id="GO:0005524">
    <property type="term" value="F:ATP binding"/>
    <property type="evidence" value="ECO:0007669"/>
    <property type="project" value="UniProtKB-KW"/>
</dbReference>
<protein>
    <submittedName>
        <fullName evidence="4">Sulfur stress regulator</fullName>
    </submittedName>
</protein>
<sequence>MASPEDDPLENHPKYEKIRNLNRGSFGFVQLARRRDTRKELAIKFIERGDKISKNVEREIHNHRSLYHPHIIKFEEVFLTSKYIGIAMEFAAGGDLFDFVVSRGGLKEDEARWFFQQLICAVDYMHHKGVVNRDIKLENSLLTNHVKPLLKICDFGYSKSDQNDSVPKSKVGTYLYVAPEVIADRNYDGKVGRRLPPPAVGS</sequence>
<organism evidence="4">
    <name type="scientific">Tetraselmis sp. GSL018</name>
    <dbReference type="NCBI Taxonomy" id="582737"/>
    <lineage>
        <taxon>Eukaryota</taxon>
        <taxon>Viridiplantae</taxon>
        <taxon>Chlorophyta</taxon>
        <taxon>core chlorophytes</taxon>
        <taxon>Chlorodendrophyceae</taxon>
        <taxon>Chlorodendrales</taxon>
        <taxon>Chlorodendraceae</taxon>
        <taxon>Tetraselmis</taxon>
    </lineage>
</organism>
<name>A0A061SGC3_9CHLO</name>
<evidence type="ECO:0000256" key="2">
    <source>
        <dbReference type="ARBA" id="ARBA00022840"/>
    </source>
</evidence>
<evidence type="ECO:0000313" key="4">
    <source>
        <dbReference type="EMBL" id="JAC81771.1"/>
    </source>
</evidence>
<dbReference type="GO" id="GO:0005737">
    <property type="term" value="C:cytoplasm"/>
    <property type="evidence" value="ECO:0007669"/>
    <property type="project" value="TreeGrafter"/>
</dbReference>
<dbReference type="InterPro" id="IPR000719">
    <property type="entry name" value="Prot_kinase_dom"/>
</dbReference>
<evidence type="ECO:0000256" key="1">
    <source>
        <dbReference type="ARBA" id="ARBA00022741"/>
    </source>
</evidence>
<keyword evidence="1" id="KW-0547">Nucleotide-binding</keyword>
<dbReference type="PANTHER" id="PTHR24346">
    <property type="entry name" value="MAP/MICROTUBULE AFFINITY-REGULATING KINASE"/>
    <property type="match status" value="1"/>
</dbReference>
<dbReference type="InterPro" id="IPR011009">
    <property type="entry name" value="Kinase-like_dom_sf"/>
</dbReference>
<feature type="domain" description="Protein kinase" evidence="3">
    <location>
        <begin position="15"/>
        <end position="202"/>
    </location>
</feature>
<proteinExistence type="predicted"/>
<evidence type="ECO:0000259" key="3">
    <source>
        <dbReference type="PROSITE" id="PS50011"/>
    </source>
</evidence>
<gene>
    <name evidence="4" type="ORF">TSPGSL018_7178</name>
</gene>
<reference evidence="4" key="1">
    <citation type="submission" date="2014-05" db="EMBL/GenBank/DDBJ databases">
        <title>The transcriptome of the halophilic microalga Tetraselmis sp. GSL018 isolated from the Great Salt Lake, Utah.</title>
        <authorList>
            <person name="Jinkerson R.E."/>
            <person name="D'Adamo S."/>
            <person name="Posewitz M.C."/>
        </authorList>
    </citation>
    <scope>NUCLEOTIDE SEQUENCE</scope>
    <source>
        <strain evidence="4">GSL018</strain>
    </source>
</reference>
<dbReference type="Gene3D" id="3.30.200.20">
    <property type="entry name" value="Phosphorylase Kinase, domain 1"/>
    <property type="match status" value="1"/>
</dbReference>
<dbReference type="FunFam" id="3.30.200.20:FF:001075">
    <property type="entry name" value="Snf1-like protein kinase"/>
    <property type="match status" value="1"/>
</dbReference>
<dbReference type="SUPFAM" id="SSF56112">
    <property type="entry name" value="Protein kinase-like (PK-like)"/>
    <property type="match status" value="1"/>
</dbReference>
<dbReference type="Pfam" id="PF00069">
    <property type="entry name" value="Pkinase"/>
    <property type="match status" value="1"/>
</dbReference>